<dbReference type="RefSeq" id="XP_029636663.1">
    <property type="nucleotide sequence ID" value="XM_029780803.1"/>
</dbReference>
<protein>
    <submittedName>
        <fullName evidence="2">Uncharacterized protein LOC115211986</fullName>
    </submittedName>
</protein>
<reference evidence="2" key="1">
    <citation type="submission" date="2025-08" db="UniProtKB">
        <authorList>
            <consortium name="RefSeq"/>
        </authorList>
    </citation>
    <scope>IDENTIFICATION</scope>
</reference>
<evidence type="ECO:0000313" key="2">
    <source>
        <dbReference type="RefSeq" id="XP_029636663.1"/>
    </source>
</evidence>
<organism evidence="1 2">
    <name type="scientific">Octopus sinensis</name>
    <name type="common">East Asian common octopus</name>
    <dbReference type="NCBI Taxonomy" id="2607531"/>
    <lineage>
        <taxon>Eukaryota</taxon>
        <taxon>Metazoa</taxon>
        <taxon>Spiralia</taxon>
        <taxon>Lophotrochozoa</taxon>
        <taxon>Mollusca</taxon>
        <taxon>Cephalopoda</taxon>
        <taxon>Coleoidea</taxon>
        <taxon>Octopodiformes</taxon>
        <taxon>Octopoda</taxon>
        <taxon>Incirrata</taxon>
        <taxon>Octopodidae</taxon>
        <taxon>Octopus</taxon>
    </lineage>
</organism>
<evidence type="ECO:0000313" key="1">
    <source>
        <dbReference type="Proteomes" id="UP000515154"/>
    </source>
</evidence>
<dbReference type="KEGG" id="osn:115211986"/>
<dbReference type="Proteomes" id="UP000515154">
    <property type="component" value="Linkage group LG1"/>
</dbReference>
<sequence>MDHVIQAQIIMGHGKNNTDFILEILLTSTHYFYRMRRLQFPLKLSFAMTINKAQVQSLKVVGLDFRKSCFSHGQFYVDSSRVGHRDNLFIYAPEGKTKNIMYKNVKQKCKTFCEDMQEKLEDDNFENRPIFSDEAILHTNGKVNK</sequence>
<accession>A0A6P7SF85</accession>
<dbReference type="InterPro" id="IPR027417">
    <property type="entry name" value="P-loop_NTPase"/>
</dbReference>
<dbReference type="GO" id="GO:0005657">
    <property type="term" value="C:replication fork"/>
    <property type="evidence" value="ECO:0007669"/>
    <property type="project" value="TreeGrafter"/>
</dbReference>
<keyword evidence="1" id="KW-1185">Reference proteome</keyword>
<gene>
    <name evidence="2" type="primary">LOC115211986</name>
</gene>
<name>A0A6P7SF85_9MOLL</name>
<dbReference type="PANTHER" id="PTHR23274:SF51">
    <property type="entry name" value="OS03G0423850 PROTEIN"/>
    <property type="match status" value="1"/>
</dbReference>
<dbReference type="GO" id="GO:0006260">
    <property type="term" value="P:DNA replication"/>
    <property type="evidence" value="ECO:0007669"/>
    <property type="project" value="TreeGrafter"/>
</dbReference>
<dbReference type="SUPFAM" id="SSF52540">
    <property type="entry name" value="P-loop containing nucleoside triphosphate hydrolases"/>
    <property type="match status" value="1"/>
</dbReference>
<proteinExistence type="predicted"/>
<dbReference type="PANTHER" id="PTHR23274">
    <property type="entry name" value="DNA HELICASE-RELATED"/>
    <property type="match status" value="1"/>
</dbReference>
<dbReference type="AlphaFoldDB" id="A0A6P7SF85"/>